<dbReference type="Pfam" id="PF00078">
    <property type="entry name" value="RVT_1"/>
    <property type="match status" value="1"/>
</dbReference>
<dbReference type="SUPFAM" id="SSF49758">
    <property type="entry name" value="Calpain large subunit, middle domain (domain III)"/>
    <property type="match status" value="1"/>
</dbReference>
<dbReference type="InterPro" id="IPR043128">
    <property type="entry name" value="Rev_trsase/Diguanyl_cyclase"/>
</dbReference>
<name>A0ABR1EI44_NECAM</name>
<keyword evidence="3" id="KW-1185">Reference proteome</keyword>
<dbReference type="PANTHER" id="PTHR47027:SF20">
    <property type="entry name" value="REVERSE TRANSCRIPTASE-LIKE PROTEIN WITH RNA-DIRECTED DNA POLYMERASE DOMAIN"/>
    <property type="match status" value="1"/>
</dbReference>
<gene>
    <name evidence="2" type="primary">Necator_chrX.g23342</name>
    <name evidence="2" type="ORF">RB195_023179</name>
</gene>
<evidence type="ECO:0000313" key="3">
    <source>
        <dbReference type="Proteomes" id="UP001303046"/>
    </source>
</evidence>
<evidence type="ECO:0000259" key="1">
    <source>
        <dbReference type="PROSITE" id="PS50878"/>
    </source>
</evidence>
<reference evidence="2 3" key="1">
    <citation type="submission" date="2023-08" db="EMBL/GenBank/DDBJ databases">
        <title>A Necator americanus chromosomal reference genome.</title>
        <authorList>
            <person name="Ilik V."/>
            <person name="Petrzelkova K.J."/>
            <person name="Pardy F."/>
            <person name="Fuh T."/>
            <person name="Niatou-Singa F.S."/>
            <person name="Gouil Q."/>
            <person name="Baker L."/>
            <person name="Ritchie M.E."/>
            <person name="Jex A.R."/>
            <person name="Gazzola D."/>
            <person name="Li H."/>
            <person name="Toshio Fujiwara R."/>
            <person name="Zhan B."/>
            <person name="Aroian R.V."/>
            <person name="Pafco B."/>
            <person name="Schwarz E.M."/>
        </authorList>
    </citation>
    <scope>NUCLEOTIDE SEQUENCE [LARGE SCALE GENOMIC DNA]</scope>
    <source>
        <strain evidence="2 3">Aroian</strain>
        <tissue evidence="2">Whole animal</tissue>
    </source>
</reference>
<dbReference type="SUPFAM" id="SSF49562">
    <property type="entry name" value="C2 domain (Calcium/lipid-binding domain, CaLB)"/>
    <property type="match status" value="1"/>
</dbReference>
<comment type="caution">
    <text evidence="2">The sequence shown here is derived from an EMBL/GenBank/DDBJ whole genome shotgun (WGS) entry which is preliminary data.</text>
</comment>
<dbReference type="PROSITE" id="PS50878">
    <property type="entry name" value="RT_POL"/>
    <property type="match status" value="1"/>
</dbReference>
<organism evidence="2 3">
    <name type="scientific">Necator americanus</name>
    <name type="common">Human hookworm</name>
    <dbReference type="NCBI Taxonomy" id="51031"/>
    <lineage>
        <taxon>Eukaryota</taxon>
        <taxon>Metazoa</taxon>
        <taxon>Ecdysozoa</taxon>
        <taxon>Nematoda</taxon>
        <taxon>Chromadorea</taxon>
        <taxon>Rhabditida</taxon>
        <taxon>Rhabditina</taxon>
        <taxon>Rhabditomorpha</taxon>
        <taxon>Strongyloidea</taxon>
        <taxon>Ancylostomatidae</taxon>
        <taxon>Bunostominae</taxon>
        <taxon>Necator</taxon>
    </lineage>
</organism>
<feature type="domain" description="Reverse transcriptase" evidence="1">
    <location>
        <begin position="1"/>
        <end position="176"/>
    </location>
</feature>
<dbReference type="Gene3D" id="3.30.70.270">
    <property type="match status" value="1"/>
</dbReference>
<dbReference type="InterPro" id="IPR035892">
    <property type="entry name" value="C2_domain_sf"/>
</dbReference>
<proteinExistence type="predicted"/>
<protein>
    <recommendedName>
        <fullName evidence="1">Reverse transcriptase domain-containing protein</fullName>
    </recommendedName>
</protein>
<dbReference type="InterPro" id="IPR000477">
    <property type="entry name" value="RT_dom"/>
</dbReference>
<dbReference type="Pfam" id="PF00168">
    <property type="entry name" value="C2"/>
    <property type="match status" value="1"/>
</dbReference>
<evidence type="ECO:0000313" key="2">
    <source>
        <dbReference type="EMBL" id="KAK6762362.1"/>
    </source>
</evidence>
<dbReference type="InterPro" id="IPR000008">
    <property type="entry name" value="C2_dom"/>
</dbReference>
<dbReference type="InterPro" id="IPR022682">
    <property type="entry name" value="Calpain_domain_III"/>
</dbReference>
<dbReference type="Gene3D" id="2.60.40.150">
    <property type="entry name" value="C2 domain"/>
    <property type="match status" value="1"/>
</dbReference>
<accession>A0ABR1EI44</accession>
<dbReference type="Pfam" id="PF01067">
    <property type="entry name" value="Calpain_III"/>
    <property type="match status" value="1"/>
</dbReference>
<sequence>MPLCLTFIDLKKAFDSVETEAVVEALDNQGVPTQYIKVLRELYSNFTTGISPFYKNIIIDVKRGVRQGDTISPKIFTATLENAMRKLEWDDMGVKVDGRQLHHLRFADDIVLVTPSISQAERMLTEFDETCGCIGLLLNLQKTMFMRNGWVSDASFTLNGTNISEGTSYVYLGRELNMMNDLTPELGRRRRAAWGAYKSIEDVVKKTRNTRLRAHLFNTTVLPALTYASETWAFRKQEENAAMTPVGTSEYACARSVFLHLRDVPVGRYIAVPTTFAPREQTTFMLRIYSDRKIESRTLIKHAPSQRFFGCRQAVSVTRITVIEAVLEQEKEMNIYCVLQCGRYKVRTSSVKGRNLVSWDEQFVFHRRIHADDFVVELWSDCVMARNQVLSRTSFTAQIDNDTREVHVKLDDLCGKSMGYLKLVVAAFDDPMYL</sequence>
<dbReference type="InterPro" id="IPR036213">
    <property type="entry name" value="Calpain_III_sf"/>
</dbReference>
<dbReference type="InterPro" id="IPR022683">
    <property type="entry name" value="Calpain_III"/>
</dbReference>
<dbReference type="PANTHER" id="PTHR47027">
    <property type="entry name" value="REVERSE TRANSCRIPTASE DOMAIN-CONTAINING PROTEIN"/>
    <property type="match status" value="1"/>
</dbReference>
<dbReference type="Proteomes" id="UP001303046">
    <property type="component" value="Unassembled WGS sequence"/>
</dbReference>
<dbReference type="InterPro" id="IPR043502">
    <property type="entry name" value="DNA/RNA_pol_sf"/>
</dbReference>
<dbReference type="Gene3D" id="2.60.120.380">
    <property type="match status" value="1"/>
</dbReference>
<dbReference type="EMBL" id="JAVFWL010000006">
    <property type="protein sequence ID" value="KAK6762362.1"/>
    <property type="molecule type" value="Genomic_DNA"/>
</dbReference>
<dbReference type="SUPFAM" id="SSF56672">
    <property type="entry name" value="DNA/RNA polymerases"/>
    <property type="match status" value="1"/>
</dbReference>
<dbReference type="SMART" id="SM00720">
    <property type="entry name" value="calpain_III"/>
    <property type="match status" value="1"/>
</dbReference>